<name>A0AA88GVN7_NAELO</name>
<proteinExistence type="predicted"/>
<dbReference type="SUPFAM" id="SSF53474">
    <property type="entry name" value="alpha/beta-Hydrolases"/>
    <property type="match status" value="1"/>
</dbReference>
<dbReference type="AlphaFoldDB" id="A0AA88GVN7"/>
<evidence type="ECO:0000313" key="1">
    <source>
        <dbReference type="EMBL" id="KAG2387780.1"/>
    </source>
</evidence>
<dbReference type="InterPro" id="IPR029058">
    <property type="entry name" value="AB_hydrolase_fold"/>
</dbReference>
<dbReference type="PANTHER" id="PTHR15394:SF3">
    <property type="entry name" value="SERINE HYDROLASE RBBP9"/>
    <property type="match status" value="1"/>
</dbReference>
<evidence type="ECO:0000313" key="2">
    <source>
        <dbReference type="Proteomes" id="UP000816034"/>
    </source>
</evidence>
<gene>
    <name evidence="1" type="ORF">C9374_001374</name>
</gene>
<dbReference type="PANTHER" id="PTHR15394">
    <property type="entry name" value="SERINE HYDROLASE RBBP9"/>
    <property type="match status" value="1"/>
</dbReference>
<keyword evidence="2" id="KW-1185">Reference proteome</keyword>
<dbReference type="Proteomes" id="UP000816034">
    <property type="component" value="Unassembled WGS sequence"/>
</dbReference>
<accession>A0AA88GVN7</accession>
<organism evidence="1 2">
    <name type="scientific">Naegleria lovaniensis</name>
    <name type="common">Amoeba</name>
    <dbReference type="NCBI Taxonomy" id="51637"/>
    <lineage>
        <taxon>Eukaryota</taxon>
        <taxon>Discoba</taxon>
        <taxon>Heterolobosea</taxon>
        <taxon>Tetramitia</taxon>
        <taxon>Eutetramitia</taxon>
        <taxon>Vahlkampfiidae</taxon>
        <taxon>Naegleria</taxon>
    </lineage>
</organism>
<dbReference type="EMBL" id="PYSW02000012">
    <property type="protein sequence ID" value="KAG2387780.1"/>
    <property type="molecule type" value="Genomic_DNA"/>
</dbReference>
<dbReference type="InterPro" id="IPR010662">
    <property type="entry name" value="RBBP9/YdeN"/>
</dbReference>
<dbReference type="RefSeq" id="XP_044551772.1">
    <property type="nucleotide sequence ID" value="XM_044689647.1"/>
</dbReference>
<protein>
    <submittedName>
        <fullName evidence="1">Uncharacterized protein</fullName>
    </submittedName>
</protein>
<reference evidence="1 2" key="1">
    <citation type="journal article" date="2018" name="BMC Genomics">
        <title>The genome of Naegleria lovaniensis, the basis for a comparative approach to unravel pathogenicity factors of the human pathogenic amoeba N. fowleri.</title>
        <authorList>
            <person name="Liechti N."/>
            <person name="Schurch N."/>
            <person name="Bruggmann R."/>
            <person name="Wittwer M."/>
        </authorList>
    </citation>
    <scope>NUCLEOTIDE SEQUENCE [LARGE SCALE GENOMIC DNA]</scope>
    <source>
        <strain evidence="1 2">ATCC 30569</strain>
    </source>
</reference>
<dbReference type="Gene3D" id="3.40.50.1820">
    <property type="entry name" value="alpha/beta hydrolase"/>
    <property type="match status" value="1"/>
</dbReference>
<sequence length="208" mass="24223">MRSEDSSATSLDHFVVMILPGNGCEDILDSNWYSDCKDKIEKLFENDISRKVTVICKDMPDPYVARESIWIPFVEQQFKPYEGNEQCKFVLIGHSSGAECAMRYMEKHPLHACILVSACVTDMGDENERKSGYYNREWKWKAMKQNCSTIIQFGSKDDHLVDFESEQEIVNQNLKPITYFFEDKNHFLSYTVDAEIIKSFNNDIIKRN</sequence>
<comment type="caution">
    <text evidence="1">The sequence shown here is derived from an EMBL/GenBank/DDBJ whole genome shotgun (WGS) entry which is preliminary data.</text>
</comment>
<dbReference type="GeneID" id="68093830"/>